<reference evidence="1 2" key="1">
    <citation type="submission" date="2016-11" db="EMBL/GenBank/DDBJ databases">
        <authorList>
            <person name="Jaros S."/>
            <person name="Januszkiewicz K."/>
            <person name="Wedrychowicz H."/>
        </authorList>
    </citation>
    <scope>NUCLEOTIDE SEQUENCE [LARGE SCALE GENOMIC DNA]</scope>
    <source>
        <strain evidence="1 2">DSM 6792</strain>
    </source>
</reference>
<name>A0A1M5II23_FLAJO</name>
<accession>A0A1M5II23</accession>
<evidence type="ECO:0000313" key="1">
    <source>
        <dbReference type="EMBL" id="SHG27952.1"/>
    </source>
</evidence>
<sequence>MMTAAEENVLRIENAKLEKKIELMQNLSTSAKFYAYYFSKLSDFRSNSDCFNHVNDLYHELFGEFRYSDYASFRVQLSKFNKK</sequence>
<proteinExistence type="predicted"/>
<evidence type="ECO:0000313" key="2">
    <source>
        <dbReference type="Proteomes" id="UP000184112"/>
    </source>
</evidence>
<dbReference type="AlphaFoldDB" id="A0A1M5II23"/>
<dbReference type="RefSeq" id="WP_073408418.1">
    <property type="nucleotide sequence ID" value="NZ_FQWH01000002.1"/>
</dbReference>
<dbReference type="EMBL" id="FQWH01000002">
    <property type="protein sequence ID" value="SHG27952.1"/>
    <property type="molecule type" value="Genomic_DNA"/>
</dbReference>
<protein>
    <submittedName>
        <fullName evidence="1">Uncharacterized protein</fullName>
    </submittedName>
</protein>
<dbReference type="Proteomes" id="UP000184112">
    <property type="component" value="Unassembled WGS sequence"/>
</dbReference>
<organism evidence="1 2">
    <name type="scientific">Flavobacterium johnsoniae</name>
    <name type="common">Cytophaga johnsonae</name>
    <dbReference type="NCBI Taxonomy" id="986"/>
    <lineage>
        <taxon>Bacteria</taxon>
        <taxon>Pseudomonadati</taxon>
        <taxon>Bacteroidota</taxon>
        <taxon>Flavobacteriia</taxon>
        <taxon>Flavobacteriales</taxon>
        <taxon>Flavobacteriaceae</taxon>
        <taxon>Flavobacterium</taxon>
    </lineage>
</organism>
<gene>
    <name evidence="1" type="ORF">SAMN05444388_102112</name>
</gene>